<dbReference type="SUPFAM" id="SSF81606">
    <property type="entry name" value="PP2C-like"/>
    <property type="match status" value="1"/>
</dbReference>
<dbReference type="AlphaFoldDB" id="A0A2Z6MWL1"/>
<dbReference type="InterPro" id="IPR036457">
    <property type="entry name" value="PPM-type-like_dom_sf"/>
</dbReference>
<evidence type="ECO:0000313" key="3">
    <source>
        <dbReference type="Proteomes" id="UP000242715"/>
    </source>
</evidence>
<dbReference type="OrthoDB" id="10049211at2759"/>
<dbReference type="InterPro" id="IPR015655">
    <property type="entry name" value="PP2C"/>
</dbReference>
<proteinExistence type="predicted"/>
<dbReference type="GO" id="GO:0004722">
    <property type="term" value="F:protein serine/threonine phosphatase activity"/>
    <property type="evidence" value="ECO:0007669"/>
    <property type="project" value="InterPro"/>
</dbReference>
<dbReference type="InterPro" id="IPR001932">
    <property type="entry name" value="PPM-type_phosphatase-like_dom"/>
</dbReference>
<dbReference type="PANTHER" id="PTHR47992">
    <property type="entry name" value="PROTEIN PHOSPHATASE"/>
    <property type="match status" value="1"/>
</dbReference>
<accession>A0A2Z6MWL1</accession>
<name>A0A2Z6MWL1_TRISU</name>
<reference evidence="3" key="1">
    <citation type="journal article" date="2017" name="Front. Plant Sci.">
        <title>Climate Clever Clovers: New Paradigm to Reduce the Environmental Footprint of Ruminants by Breeding Low Methanogenic Forages Utilizing Haplotype Variation.</title>
        <authorList>
            <person name="Kaur P."/>
            <person name="Appels R."/>
            <person name="Bayer P.E."/>
            <person name="Keeble-Gagnere G."/>
            <person name="Wang J."/>
            <person name="Hirakawa H."/>
            <person name="Shirasawa K."/>
            <person name="Vercoe P."/>
            <person name="Stefanova K."/>
            <person name="Durmic Z."/>
            <person name="Nichols P."/>
            <person name="Revell C."/>
            <person name="Isobe S.N."/>
            <person name="Edwards D."/>
            <person name="Erskine W."/>
        </authorList>
    </citation>
    <scope>NUCLEOTIDE SEQUENCE [LARGE SCALE GENOMIC DNA]</scope>
    <source>
        <strain evidence="3">cv. Daliak</strain>
    </source>
</reference>
<protein>
    <recommendedName>
        <fullName evidence="1">PPM-type phosphatase domain-containing protein</fullName>
    </recommendedName>
</protein>
<dbReference type="Pfam" id="PF00481">
    <property type="entry name" value="PP2C"/>
    <property type="match status" value="1"/>
</dbReference>
<dbReference type="Proteomes" id="UP000242715">
    <property type="component" value="Unassembled WGS sequence"/>
</dbReference>
<dbReference type="PROSITE" id="PS51746">
    <property type="entry name" value="PPM_2"/>
    <property type="match status" value="1"/>
</dbReference>
<gene>
    <name evidence="2" type="ORF">TSUD_331270</name>
</gene>
<dbReference type="EMBL" id="DF973269">
    <property type="protein sequence ID" value="GAU23429.1"/>
    <property type="molecule type" value="Genomic_DNA"/>
</dbReference>
<feature type="domain" description="PPM-type phosphatase" evidence="1">
    <location>
        <begin position="38"/>
        <end position="425"/>
    </location>
</feature>
<sequence>MPSFLSNLFGSPYKKYNFKAEPFNKDPLAWSRPLVMHHCGEFSMAAVQANKDMEDQSQVEVGTDALFVGVYDGHKGDAASNYLMDHIFTELLRLIQANKNNMHENILTQVVGQMETEFIEFARNCFEQQHQVKNSSEIQRVPSSSEIQPVPSSYEIQQVSSNSEIQQVSSSSSEIQQLSSSSEIQPVLSSSEQQHEIQNSFVSSGCLICIIWRGTLFVANVGNSRAILGSQKGIGQLKKLGIKQMVKDHSFLNPDIQQELTGLHPDHNNRSCYQSIQVKGLIETSRCIGYAYMKNSEFTKRRSFEIPLSEVVIPPFTRPLLSSQPDVYSRDLKNSDRFIIFGSGGFWKLISNEKAARVVNTSPRDGIAETLAKLAQEEGAVNRGKKYRDLIKIPKSNCVSGNNGNQYSGFRSAYHDDITVIVVYLDQRPNREGVIPEMNSYRGYDNTVQQSEFINFYNKANA</sequence>
<keyword evidence="3" id="KW-1185">Reference proteome</keyword>
<organism evidence="2 3">
    <name type="scientific">Trifolium subterraneum</name>
    <name type="common">Subterranean clover</name>
    <dbReference type="NCBI Taxonomy" id="3900"/>
    <lineage>
        <taxon>Eukaryota</taxon>
        <taxon>Viridiplantae</taxon>
        <taxon>Streptophyta</taxon>
        <taxon>Embryophyta</taxon>
        <taxon>Tracheophyta</taxon>
        <taxon>Spermatophyta</taxon>
        <taxon>Magnoliopsida</taxon>
        <taxon>eudicotyledons</taxon>
        <taxon>Gunneridae</taxon>
        <taxon>Pentapetalae</taxon>
        <taxon>rosids</taxon>
        <taxon>fabids</taxon>
        <taxon>Fabales</taxon>
        <taxon>Fabaceae</taxon>
        <taxon>Papilionoideae</taxon>
        <taxon>50 kb inversion clade</taxon>
        <taxon>NPAAA clade</taxon>
        <taxon>Hologalegina</taxon>
        <taxon>IRL clade</taxon>
        <taxon>Trifolieae</taxon>
        <taxon>Trifolium</taxon>
    </lineage>
</organism>
<evidence type="ECO:0000259" key="1">
    <source>
        <dbReference type="PROSITE" id="PS51746"/>
    </source>
</evidence>
<evidence type="ECO:0000313" key="2">
    <source>
        <dbReference type="EMBL" id="GAU23429.1"/>
    </source>
</evidence>
<dbReference type="Gene3D" id="3.60.40.10">
    <property type="entry name" value="PPM-type phosphatase domain"/>
    <property type="match status" value="1"/>
</dbReference>
<dbReference type="SMART" id="SM00332">
    <property type="entry name" value="PP2Cc"/>
    <property type="match status" value="1"/>
</dbReference>
<dbReference type="CDD" id="cd00143">
    <property type="entry name" value="PP2Cc"/>
    <property type="match status" value="1"/>
</dbReference>